<reference evidence="1 2" key="1">
    <citation type="journal article" date="2011" name="Stand. Genomic Sci.">
        <title>Complete genome sequence of the gliding freshwater bacterium Fluviicola taffensis type strain (RW262).</title>
        <authorList>
            <person name="Woyke T."/>
            <person name="Chertkov O."/>
            <person name="Lapidus A."/>
            <person name="Nolan M."/>
            <person name="Lucas S."/>
            <person name="Del Rio T.G."/>
            <person name="Tice H."/>
            <person name="Cheng J.F."/>
            <person name="Tapia R."/>
            <person name="Han C."/>
            <person name="Goodwin L."/>
            <person name="Pitluck S."/>
            <person name="Liolios K."/>
            <person name="Pagani I."/>
            <person name="Ivanova N."/>
            <person name="Huntemann M."/>
            <person name="Mavromatis K."/>
            <person name="Mikhailova N."/>
            <person name="Pati A."/>
            <person name="Chen A."/>
            <person name="Palaniappan K."/>
            <person name="Land M."/>
            <person name="Hauser L."/>
            <person name="Brambilla E.M."/>
            <person name="Rohde M."/>
            <person name="Mwirichia R."/>
            <person name="Sikorski J."/>
            <person name="Tindall B.J."/>
            <person name="Goker M."/>
            <person name="Bristow J."/>
            <person name="Eisen J.A."/>
            <person name="Markowitz V."/>
            <person name="Hugenholtz P."/>
            <person name="Klenk H.P."/>
            <person name="Kyrpides N.C."/>
        </authorList>
    </citation>
    <scope>NUCLEOTIDE SEQUENCE [LARGE SCALE GENOMIC DNA]</scope>
    <source>
        <strain evidence="2">DSM 16823 / RW262 / RW262</strain>
    </source>
</reference>
<organism evidence="1 2">
    <name type="scientific">Fluviicola taffensis (strain DSM 16823 / NCIMB 13979 / RW262)</name>
    <dbReference type="NCBI Taxonomy" id="755732"/>
    <lineage>
        <taxon>Bacteria</taxon>
        <taxon>Pseudomonadati</taxon>
        <taxon>Bacteroidota</taxon>
        <taxon>Flavobacteriia</taxon>
        <taxon>Flavobacteriales</taxon>
        <taxon>Crocinitomicaceae</taxon>
        <taxon>Fluviicola</taxon>
    </lineage>
</organism>
<accession>F2IBZ7</accession>
<evidence type="ECO:0000313" key="2">
    <source>
        <dbReference type="Proteomes" id="UP000007463"/>
    </source>
</evidence>
<dbReference type="OrthoDB" id="5329963at2"/>
<dbReference type="AlphaFoldDB" id="F2IBZ7"/>
<evidence type="ECO:0000313" key="1">
    <source>
        <dbReference type="EMBL" id="AEA42225.1"/>
    </source>
</evidence>
<dbReference type="eggNOG" id="COG2518">
    <property type="taxonomic scope" value="Bacteria"/>
</dbReference>
<dbReference type="InterPro" id="IPR029063">
    <property type="entry name" value="SAM-dependent_MTases_sf"/>
</dbReference>
<gene>
    <name evidence="1" type="ordered locus">Fluta_0216</name>
</gene>
<keyword evidence="2" id="KW-1185">Reference proteome</keyword>
<dbReference type="RefSeq" id="WP_013684999.1">
    <property type="nucleotide sequence ID" value="NC_015321.1"/>
</dbReference>
<reference evidence="2" key="2">
    <citation type="submission" date="2011-02" db="EMBL/GenBank/DDBJ databases">
        <title>The complete genome of Fluviicola taffensis DSM 16823.</title>
        <authorList>
            <consortium name="US DOE Joint Genome Institute (JGI-PGF)"/>
            <person name="Lucas S."/>
            <person name="Copeland A."/>
            <person name="Lapidus A."/>
            <person name="Bruce D."/>
            <person name="Goodwin L."/>
            <person name="Pitluck S."/>
            <person name="Kyrpides N."/>
            <person name="Mavromatis K."/>
            <person name="Ivanova N."/>
            <person name="Mikhailova N."/>
            <person name="Pagani I."/>
            <person name="Chertkov O."/>
            <person name="Detter J.C."/>
            <person name="Han C."/>
            <person name="Tapia R."/>
            <person name="Land M."/>
            <person name="Hauser L."/>
            <person name="Markowitz V."/>
            <person name="Cheng J.-F."/>
            <person name="Hugenholtz P."/>
            <person name="Woyke T."/>
            <person name="Wu D."/>
            <person name="Tindall B."/>
            <person name="Pomrenke H.G."/>
            <person name="Brambilla E."/>
            <person name="Klenk H.-P."/>
            <person name="Eisen J.A."/>
        </authorList>
    </citation>
    <scope>NUCLEOTIDE SEQUENCE [LARGE SCALE GENOMIC DNA]</scope>
    <source>
        <strain evidence="2">DSM 16823 / RW262 / RW262</strain>
    </source>
</reference>
<dbReference type="HOGENOM" id="CLU_107593_1_0_10"/>
<dbReference type="STRING" id="755732.Fluta_0216"/>
<dbReference type="SUPFAM" id="SSF53335">
    <property type="entry name" value="S-adenosyl-L-methionine-dependent methyltransferases"/>
    <property type="match status" value="1"/>
</dbReference>
<evidence type="ECO:0008006" key="3">
    <source>
        <dbReference type="Google" id="ProtNLM"/>
    </source>
</evidence>
<dbReference type="Gene3D" id="3.40.50.150">
    <property type="entry name" value="Vaccinia Virus protein VP39"/>
    <property type="match status" value="1"/>
</dbReference>
<dbReference type="EMBL" id="CP002542">
    <property type="protein sequence ID" value="AEA42225.1"/>
    <property type="molecule type" value="Genomic_DNA"/>
</dbReference>
<dbReference type="KEGG" id="fte:Fluta_0216"/>
<sequence length="221" mass="25563">MGVINFGINRPLVEKLAKEFNINNFIETGTYLGGTSSWAATIFKEVHTIEISEEIFNETSNKFKHIKNLHFNLGDSKTVLPQIIPSIKGSAVFWLDGHWCGRNTGGKYNECPIMDELEQASKVKDSVILIDDLRYFLGPNPHDHGENYPTIDSVMRYLMQELPTNFITFHDDTLICAPVAYKKVIDENWLETYSKRFPRSYKSLVSKMWWRIKRGDFNFSK</sequence>
<name>F2IBZ7_FLUTR</name>
<dbReference type="Proteomes" id="UP000007463">
    <property type="component" value="Chromosome"/>
</dbReference>
<proteinExistence type="predicted"/>
<protein>
    <recommendedName>
        <fullName evidence="3">Class I SAM-dependent methyltransferase</fullName>
    </recommendedName>
</protein>